<protein>
    <submittedName>
        <fullName evidence="1">Uncharacterized protein</fullName>
    </submittedName>
</protein>
<organism evidence="1 2">
    <name type="scientific">Aquimixticola soesokkakensis</name>
    <dbReference type="NCBI Taxonomy" id="1519096"/>
    <lineage>
        <taxon>Bacteria</taxon>
        <taxon>Pseudomonadati</taxon>
        <taxon>Pseudomonadota</taxon>
        <taxon>Alphaproteobacteria</taxon>
        <taxon>Rhodobacterales</taxon>
        <taxon>Paracoccaceae</taxon>
        <taxon>Aquimixticola</taxon>
    </lineage>
</organism>
<reference evidence="1 2" key="1">
    <citation type="submission" date="2017-03" db="EMBL/GenBank/DDBJ databases">
        <authorList>
            <person name="Afonso C.L."/>
            <person name="Miller P.J."/>
            <person name="Scott M.A."/>
            <person name="Spackman E."/>
            <person name="Goraichik I."/>
            <person name="Dimitrov K.M."/>
            <person name="Suarez D.L."/>
            <person name="Swayne D.E."/>
        </authorList>
    </citation>
    <scope>NUCLEOTIDE SEQUENCE [LARGE SCALE GENOMIC DNA]</scope>
    <source>
        <strain evidence="1 2">CECT 8620</strain>
    </source>
</reference>
<keyword evidence="2" id="KW-1185">Reference proteome</keyword>
<sequence>MLELRSVWFGPEGAGWLDRDDDHRYDTLTDLRDDHPLGPMQQEGLDARMLFAEIVLLDAGAPVGTAMLVVDPDAHVADFFDEMPSDHEAYLASDYPVSVAPARIVNFGLKPDYRTEFVITSLEDALVELGNLDPGFEEVAGHNGRRIPIPDAYQQAACALRPLFAN</sequence>
<dbReference type="RefSeq" id="WP_085835756.1">
    <property type="nucleotide sequence ID" value="NZ_FWFS01000003.1"/>
</dbReference>
<accession>A0A1Y5S2S9</accession>
<dbReference type="AlphaFoldDB" id="A0A1Y5S2S9"/>
<name>A0A1Y5S2S9_9RHOB</name>
<dbReference type="Proteomes" id="UP000193862">
    <property type="component" value="Unassembled WGS sequence"/>
</dbReference>
<proteinExistence type="predicted"/>
<evidence type="ECO:0000313" key="1">
    <source>
        <dbReference type="EMBL" id="SLN31312.1"/>
    </source>
</evidence>
<gene>
    <name evidence="1" type="ORF">AQS8620_01012</name>
</gene>
<dbReference type="OrthoDB" id="7874186at2"/>
<dbReference type="EMBL" id="FWFS01000003">
    <property type="protein sequence ID" value="SLN31312.1"/>
    <property type="molecule type" value="Genomic_DNA"/>
</dbReference>
<evidence type="ECO:0000313" key="2">
    <source>
        <dbReference type="Proteomes" id="UP000193862"/>
    </source>
</evidence>